<evidence type="ECO:0000313" key="4">
    <source>
        <dbReference type="Proteomes" id="UP000001542"/>
    </source>
</evidence>
<name>A2E2D8_TRIV3</name>
<evidence type="ECO:0000313" key="3">
    <source>
        <dbReference type="EMBL" id="EAY13113.1"/>
    </source>
</evidence>
<protein>
    <submittedName>
        <fullName evidence="3">M protein, putative</fullName>
    </submittedName>
</protein>
<reference evidence="3" key="1">
    <citation type="submission" date="2006-10" db="EMBL/GenBank/DDBJ databases">
        <authorList>
            <person name="Amadeo P."/>
            <person name="Zhao Q."/>
            <person name="Wortman J."/>
            <person name="Fraser-Liggett C."/>
            <person name="Carlton J."/>
        </authorList>
    </citation>
    <scope>NUCLEOTIDE SEQUENCE</scope>
    <source>
        <strain evidence="3">G3</strain>
    </source>
</reference>
<gene>
    <name evidence="3" type="ORF">TVAG_443960</name>
</gene>
<dbReference type="KEGG" id="tva:4771083"/>
<reference evidence="3" key="2">
    <citation type="journal article" date="2007" name="Science">
        <title>Draft genome sequence of the sexually transmitted pathogen Trichomonas vaginalis.</title>
        <authorList>
            <person name="Carlton J.M."/>
            <person name="Hirt R.P."/>
            <person name="Silva J.C."/>
            <person name="Delcher A.L."/>
            <person name="Schatz M."/>
            <person name="Zhao Q."/>
            <person name="Wortman J.R."/>
            <person name="Bidwell S.L."/>
            <person name="Alsmark U.C.M."/>
            <person name="Besteiro S."/>
            <person name="Sicheritz-Ponten T."/>
            <person name="Noel C.J."/>
            <person name="Dacks J.B."/>
            <person name="Foster P.G."/>
            <person name="Simillion C."/>
            <person name="Van de Peer Y."/>
            <person name="Miranda-Saavedra D."/>
            <person name="Barton G.J."/>
            <person name="Westrop G.D."/>
            <person name="Mueller S."/>
            <person name="Dessi D."/>
            <person name="Fiori P.L."/>
            <person name="Ren Q."/>
            <person name="Paulsen I."/>
            <person name="Zhang H."/>
            <person name="Bastida-Corcuera F.D."/>
            <person name="Simoes-Barbosa A."/>
            <person name="Brown M.T."/>
            <person name="Hayes R.D."/>
            <person name="Mukherjee M."/>
            <person name="Okumura C.Y."/>
            <person name="Schneider R."/>
            <person name="Smith A.J."/>
            <person name="Vanacova S."/>
            <person name="Villalvazo M."/>
            <person name="Haas B.J."/>
            <person name="Pertea M."/>
            <person name="Feldblyum T.V."/>
            <person name="Utterback T.R."/>
            <person name="Shu C.L."/>
            <person name="Osoegawa K."/>
            <person name="de Jong P.J."/>
            <person name="Hrdy I."/>
            <person name="Horvathova L."/>
            <person name="Zubacova Z."/>
            <person name="Dolezal P."/>
            <person name="Malik S.B."/>
            <person name="Logsdon J.M. Jr."/>
            <person name="Henze K."/>
            <person name="Gupta A."/>
            <person name="Wang C.C."/>
            <person name="Dunne R.L."/>
            <person name="Upcroft J.A."/>
            <person name="Upcroft P."/>
            <person name="White O."/>
            <person name="Salzberg S.L."/>
            <person name="Tang P."/>
            <person name="Chiu C.-H."/>
            <person name="Lee Y.-S."/>
            <person name="Embley T.M."/>
            <person name="Coombs G.H."/>
            <person name="Mottram J.C."/>
            <person name="Tachezy J."/>
            <person name="Fraser-Liggett C.M."/>
            <person name="Johnson P.J."/>
        </authorList>
    </citation>
    <scope>NUCLEOTIDE SEQUENCE [LARGE SCALE GENOMIC DNA]</scope>
    <source>
        <strain evidence="3">G3</strain>
    </source>
</reference>
<organism evidence="3 4">
    <name type="scientific">Trichomonas vaginalis (strain ATCC PRA-98 / G3)</name>
    <dbReference type="NCBI Taxonomy" id="412133"/>
    <lineage>
        <taxon>Eukaryota</taxon>
        <taxon>Metamonada</taxon>
        <taxon>Parabasalia</taxon>
        <taxon>Trichomonadida</taxon>
        <taxon>Trichomonadidae</taxon>
        <taxon>Trichomonas</taxon>
    </lineage>
</organism>
<evidence type="ECO:0000256" key="2">
    <source>
        <dbReference type="SAM" id="MobiDB-lite"/>
    </source>
</evidence>
<dbReference type="RefSeq" id="XP_001325336.1">
    <property type="nucleotide sequence ID" value="XM_001325301.1"/>
</dbReference>
<dbReference type="AlphaFoldDB" id="A2E2D8"/>
<dbReference type="VEuPathDB" id="TrichDB:TVAG_443960"/>
<dbReference type="Proteomes" id="UP000001542">
    <property type="component" value="Unassembled WGS sequence"/>
</dbReference>
<feature type="region of interest" description="Disordered" evidence="2">
    <location>
        <begin position="1"/>
        <end position="38"/>
    </location>
</feature>
<dbReference type="SMR" id="A2E2D8"/>
<dbReference type="EMBL" id="DS113290">
    <property type="protein sequence ID" value="EAY13113.1"/>
    <property type="molecule type" value="Genomic_DNA"/>
</dbReference>
<feature type="coiled-coil region" evidence="1">
    <location>
        <begin position="121"/>
        <end position="207"/>
    </location>
</feature>
<keyword evidence="1" id="KW-0175">Coiled coil</keyword>
<proteinExistence type="predicted"/>
<keyword evidence="4" id="KW-1185">Reference proteome</keyword>
<evidence type="ECO:0000256" key="1">
    <source>
        <dbReference type="SAM" id="Coils"/>
    </source>
</evidence>
<dbReference type="SUPFAM" id="SSF47162">
    <property type="entry name" value="Apolipoprotein"/>
    <property type="match status" value="1"/>
</dbReference>
<sequence>MDEEEDFYAPRPPMIQSKNAPRKCKQRKEKVQIAQPENTNNNREFLELIEELKATPKSEYTIDPDIIAKDIINDKSFTSEDPQLIKDVTAYVKSYSKQISNDQLKNYLTMLDGLLLEAEKIQFQKDELQFLKLEIEFAKTDYKIFKHSQLGKETDLMENLKTHIDSIKEQHENQLSQCASEELEDLKGKQQKELEEAKKLAQQQLDEFHKFITAELTPYKSKLQSLKQQYQLAQDKDALWNVKHPPQMKMAKTSKIIKPL</sequence>
<accession>A2E2D8</accession>
<dbReference type="VEuPathDB" id="TrichDB:TVAGG3_0305320"/>
<dbReference type="InParanoid" id="A2E2D8"/>